<comment type="similarity">
    <text evidence="1">Belongs to the sigma-54 factor family.</text>
</comment>
<gene>
    <name evidence="11" type="primary">rpoN</name>
    <name evidence="11" type="ORF">CIG1485E_0836</name>
</gene>
<dbReference type="PROSITE" id="PS00718">
    <property type="entry name" value="SIGMA54_2"/>
    <property type="match status" value="1"/>
</dbReference>
<dbReference type="PIRSF" id="PIRSF000774">
    <property type="entry name" value="RpoN"/>
    <property type="match status" value="1"/>
</dbReference>
<evidence type="ECO:0000259" key="9">
    <source>
        <dbReference type="Pfam" id="PF04552"/>
    </source>
</evidence>
<evidence type="ECO:0000256" key="4">
    <source>
        <dbReference type="ARBA" id="ARBA00022695"/>
    </source>
</evidence>
<dbReference type="InterPro" id="IPR000394">
    <property type="entry name" value="RNA_pol_sigma_54"/>
</dbReference>
<dbReference type="GO" id="GO:0000428">
    <property type="term" value="C:DNA-directed RNA polymerase complex"/>
    <property type="evidence" value="ECO:0007669"/>
    <property type="project" value="UniProtKB-KW"/>
</dbReference>
<keyword evidence="8" id="KW-0804">Transcription</keyword>
<dbReference type="OrthoDB" id="9814402at2"/>
<keyword evidence="6" id="KW-0731">Sigma factor</keyword>
<dbReference type="NCBIfam" id="NF004602">
    <property type="entry name" value="PRK05932.2-4"/>
    <property type="match status" value="1"/>
</dbReference>
<dbReference type="SMR" id="A0A076F8W5"/>
<keyword evidence="5" id="KW-0805">Transcription regulation</keyword>
<evidence type="ECO:0000259" key="10">
    <source>
        <dbReference type="Pfam" id="PF04963"/>
    </source>
</evidence>
<dbReference type="PROSITE" id="PS50044">
    <property type="entry name" value="SIGMA54_3"/>
    <property type="match status" value="1"/>
</dbReference>
<feature type="domain" description="RNA polymerase sigma factor 54 DNA-binding" evidence="9">
    <location>
        <begin position="254"/>
        <end position="406"/>
    </location>
</feature>
<evidence type="ECO:0000256" key="5">
    <source>
        <dbReference type="ARBA" id="ARBA00023015"/>
    </source>
</evidence>
<dbReference type="Proteomes" id="UP000028486">
    <property type="component" value="Chromosome"/>
</dbReference>
<dbReference type="STRING" id="1244531.CIG2463D_0835"/>
<dbReference type="PANTHER" id="PTHR32248:SF4">
    <property type="entry name" value="RNA POLYMERASE SIGMA-54 FACTOR"/>
    <property type="match status" value="1"/>
</dbReference>
<evidence type="ECO:0000256" key="3">
    <source>
        <dbReference type="ARBA" id="ARBA00022679"/>
    </source>
</evidence>
<dbReference type="Gene3D" id="1.10.10.1330">
    <property type="entry name" value="RNA polymerase sigma-54 factor, core-binding domain"/>
    <property type="match status" value="1"/>
</dbReference>
<evidence type="ECO:0000313" key="12">
    <source>
        <dbReference type="Proteomes" id="UP000028486"/>
    </source>
</evidence>
<evidence type="ECO:0000256" key="7">
    <source>
        <dbReference type="ARBA" id="ARBA00023125"/>
    </source>
</evidence>
<feature type="domain" description="RNA polymerase sigma factor 54 core-binding" evidence="10">
    <location>
        <begin position="71"/>
        <end position="245"/>
    </location>
</feature>
<sequence>MKLAQKVTQKAKLNQTLRSWLPILQASSDELKDTLEPFIKDNPFAKIEIDKPHHSKNFYNEFYSNHVSDRIEQMSVYECSLYEKLYSQIDKPLFPTQKSKDIANAIIECINSEGYFEYNDEILAKFDAKDVEKIRKRFAYLEPIGVGAKDYKESFLFQLDELCDDDEIYTLAKDMINDFENLSKYTKQKNYENALKIIKKFKNPPAVEYLEDEAQVTPDIYVFTTDEGVEVKVNDEFYPEILIDTEGIDEKCEFVSSRIKEARDLIDALEMRKATLYKIGLMIIEYQYDYFLGGDIKPMKLKDIAGDLGRNPSTISRAIQNKFLSCSRGIVALKNFFAAAASEDISNAAIKDFVKNLIKQENHQKPLSDEAILACIEKDFGIKIVRRTITKYRKALNIGSSSQRKKIYAINS</sequence>
<dbReference type="EMBL" id="CP009043">
    <property type="protein sequence ID" value="AII14675.1"/>
    <property type="molecule type" value="Genomic_DNA"/>
</dbReference>
<dbReference type="HOGENOM" id="CLU_020569_1_0_7"/>
<keyword evidence="3 11" id="KW-0808">Transferase</keyword>
<dbReference type="InterPro" id="IPR007634">
    <property type="entry name" value="RNA_pol_sigma_54_DNA-bd"/>
</dbReference>
<dbReference type="GO" id="GO:0003677">
    <property type="term" value="F:DNA binding"/>
    <property type="evidence" value="ECO:0007669"/>
    <property type="project" value="UniProtKB-KW"/>
</dbReference>
<dbReference type="PRINTS" id="PR00045">
    <property type="entry name" value="SIGMA54FCT"/>
</dbReference>
<dbReference type="InterPro" id="IPR007046">
    <property type="entry name" value="RNA_pol_sigma_54_core-bd"/>
</dbReference>
<evidence type="ECO:0000313" key="11">
    <source>
        <dbReference type="EMBL" id="AII14675.1"/>
    </source>
</evidence>
<dbReference type="KEGG" id="caj:CIG1485E_0836"/>
<evidence type="ECO:0000256" key="8">
    <source>
        <dbReference type="ARBA" id="ARBA00023163"/>
    </source>
</evidence>
<keyword evidence="12" id="KW-1185">Reference proteome</keyword>
<name>A0A076F8W5_9BACT</name>
<dbReference type="InterPro" id="IPR038709">
    <property type="entry name" value="RpoN_core-bd_sf"/>
</dbReference>
<dbReference type="EC" id="2.7.7.6" evidence="11"/>
<keyword evidence="2" id="KW-0240">DNA-directed RNA polymerase</keyword>
<dbReference type="NCBIfam" id="TIGR02395">
    <property type="entry name" value="rpoN_sigma"/>
    <property type="match status" value="1"/>
</dbReference>
<evidence type="ECO:0000256" key="6">
    <source>
        <dbReference type="ARBA" id="ARBA00023082"/>
    </source>
</evidence>
<organism evidence="11 12">
    <name type="scientific">Campylobacter iguaniorum</name>
    <dbReference type="NCBI Taxonomy" id="1244531"/>
    <lineage>
        <taxon>Bacteria</taxon>
        <taxon>Pseudomonadati</taxon>
        <taxon>Campylobacterota</taxon>
        <taxon>Epsilonproteobacteria</taxon>
        <taxon>Campylobacterales</taxon>
        <taxon>Campylobacteraceae</taxon>
        <taxon>Campylobacter</taxon>
    </lineage>
</organism>
<protein>
    <submittedName>
        <fullName evidence="11">RNA polymerase sigma54 factor</fullName>
        <ecNumber evidence="11">2.7.7.6</ecNumber>
    </submittedName>
</protein>
<keyword evidence="7" id="KW-0238">DNA-binding</keyword>
<dbReference type="GO" id="GO:0001216">
    <property type="term" value="F:DNA-binding transcription activator activity"/>
    <property type="evidence" value="ECO:0007669"/>
    <property type="project" value="InterPro"/>
</dbReference>
<reference evidence="12" key="1">
    <citation type="journal article" date="2014" name="Genome Announc.">
        <title>Complete Genome Sequence of Campylobacter iguaniorum Strain 1485ET, Isolated from a Bearded Dragon (Pogona vitticeps).</title>
        <authorList>
            <person name="Gilbert M.J."/>
            <person name="Miller W.G."/>
            <person name="Yee E."/>
            <person name="Kik M."/>
            <person name="Wagenaar J.A."/>
            <person name="Duim B."/>
        </authorList>
    </citation>
    <scope>NUCLEOTIDE SEQUENCE [LARGE SCALE GENOMIC DNA]</scope>
    <source>
        <strain evidence="12">1485E</strain>
    </source>
</reference>
<dbReference type="GO" id="GO:0016987">
    <property type="term" value="F:sigma factor activity"/>
    <property type="evidence" value="ECO:0007669"/>
    <property type="project" value="UniProtKB-KW"/>
</dbReference>
<dbReference type="Pfam" id="PF04552">
    <property type="entry name" value="Sigma54_DBD"/>
    <property type="match status" value="1"/>
</dbReference>
<evidence type="ECO:0000256" key="1">
    <source>
        <dbReference type="ARBA" id="ARBA00008798"/>
    </source>
</evidence>
<dbReference type="Pfam" id="PF04963">
    <property type="entry name" value="Sigma54_CBD"/>
    <property type="match status" value="1"/>
</dbReference>
<dbReference type="AlphaFoldDB" id="A0A076F8W5"/>
<keyword evidence="4 11" id="KW-0548">Nucleotidyltransferase</keyword>
<dbReference type="PANTHER" id="PTHR32248">
    <property type="entry name" value="RNA POLYMERASE SIGMA-54 FACTOR"/>
    <property type="match status" value="1"/>
</dbReference>
<dbReference type="GO" id="GO:0003899">
    <property type="term" value="F:DNA-directed RNA polymerase activity"/>
    <property type="evidence" value="ECO:0007669"/>
    <property type="project" value="UniProtKB-EC"/>
</dbReference>
<accession>A0A076F8W5</accession>
<proteinExistence type="inferred from homology"/>
<dbReference type="RefSeq" id="WP_038454051.1">
    <property type="nucleotide sequence ID" value="NZ_CP009043.1"/>
</dbReference>
<dbReference type="Gene3D" id="1.10.10.60">
    <property type="entry name" value="Homeodomain-like"/>
    <property type="match status" value="1"/>
</dbReference>
<dbReference type="eggNOG" id="COG1508">
    <property type="taxonomic scope" value="Bacteria"/>
</dbReference>
<evidence type="ECO:0000256" key="2">
    <source>
        <dbReference type="ARBA" id="ARBA00022478"/>
    </source>
</evidence>
<dbReference type="GO" id="GO:0006352">
    <property type="term" value="P:DNA-templated transcription initiation"/>
    <property type="evidence" value="ECO:0007669"/>
    <property type="project" value="InterPro"/>
</dbReference>
<dbReference type="Pfam" id="PF00309">
    <property type="entry name" value="Sigma54_AID"/>
    <property type="match status" value="1"/>
</dbReference>
<dbReference type="PATRIC" id="fig|1244531.5.peg.832"/>